<dbReference type="GO" id="GO:0046912">
    <property type="term" value="F:acyltransferase activity, acyl groups converted into alkyl on transfer"/>
    <property type="evidence" value="ECO:0007669"/>
    <property type="project" value="InterPro"/>
</dbReference>
<dbReference type="Proteomes" id="UP000460298">
    <property type="component" value="Unassembled WGS sequence"/>
</dbReference>
<dbReference type="InterPro" id="IPR054691">
    <property type="entry name" value="LeuA/HCS_post-cat"/>
</dbReference>
<dbReference type="Gene3D" id="3.20.20.70">
    <property type="entry name" value="Aldolase class I"/>
    <property type="match status" value="1"/>
</dbReference>
<comment type="caution">
    <text evidence="4">The sequence shown here is derived from an EMBL/GenBank/DDBJ whole genome shotgun (WGS) entry which is preliminary data.</text>
</comment>
<sequence length="372" mass="41133">MRAPIIVDCTLRDGIQSPGLAISEKDRIGLARLLDGIGIQEIEIGAAGADDTAIREILNLQLKGRMLVWSRARKEDVERTLNLGATSLYLSLPVSAIQIEKKLRKKPSFIIQSFSNILTSLPGYCYAAAGLEDATRADPEFLSELICVLAESGVRRIRLADTVGILTPERSARFFRRYRRLLNRMQRQNIALEAHMHNDFGLACSNTIAAWRAGAEFINTTLLGAGERAGNAPFEDTVLCLERLYETRTGIRLGDLQPLIEFLVTSAKIDLPLWKSGVGRYAFSHASGLHVDGVFKDPATYEPYPPETIGRSRELIIGRLTGRAALKGYAASRNIFLSDSEVDMILPEVRAHEIVTDAGLLRIVDACRSRQE</sequence>
<dbReference type="InterPro" id="IPR013785">
    <property type="entry name" value="Aldolase_TIM"/>
</dbReference>
<dbReference type="GO" id="GO:0019752">
    <property type="term" value="P:carboxylic acid metabolic process"/>
    <property type="evidence" value="ECO:0007669"/>
    <property type="project" value="InterPro"/>
</dbReference>
<dbReference type="SUPFAM" id="SSF51569">
    <property type="entry name" value="Aldolase"/>
    <property type="match status" value="1"/>
</dbReference>
<name>A0A833H559_9LEPT</name>
<dbReference type="AlphaFoldDB" id="A0A833H559"/>
<dbReference type="Pfam" id="PF22617">
    <property type="entry name" value="HCS_D2"/>
    <property type="match status" value="1"/>
</dbReference>
<reference evidence="4 5" key="1">
    <citation type="submission" date="2019-10" db="EMBL/GenBank/DDBJ databases">
        <title>Extracellular Electron Transfer in a Candidatus Methanoperedens spp. Enrichment Culture.</title>
        <authorList>
            <person name="Berger S."/>
            <person name="Rangel Shaw D."/>
            <person name="Berben T."/>
            <person name="In 'T Zandt M."/>
            <person name="Frank J."/>
            <person name="Reimann J."/>
            <person name="Jetten M.S.M."/>
            <person name="Welte C.U."/>
        </authorList>
    </citation>
    <scope>NUCLEOTIDE SEQUENCE [LARGE SCALE GENOMIC DNA]</scope>
    <source>
        <strain evidence="4">SB12</strain>
    </source>
</reference>
<dbReference type="EMBL" id="WBUI01000002">
    <property type="protein sequence ID" value="KAB2934904.1"/>
    <property type="molecule type" value="Genomic_DNA"/>
</dbReference>
<proteinExistence type="inferred from homology"/>
<protein>
    <submittedName>
        <fullName evidence="4">Homocitrate synthase</fullName>
    </submittedName>
</protein>
<feature type="domain" description="Pyruvate carboxyltransferase" evidence="3">
    <location>
        <begin position="4"/>
        <end position="257"/>
    </location>
</feature>
<evidence type="ECO:0000256" key="2">
    <source>
        <dbReference type="ARBA" id="ARBA00022679"/>
    </source>
</evidence>
<evidence type="ECO:0000259" key="3">
    <source>
        <dbReference type="PROSITE" id="PS50991"/>
    </source>
</evidence>
<dbReference type="PANTHER" id="PTHR42880:SF1">
    <property type="entry name" value="ISOPROPYLMALATE_HOMOCITRATE_CITRAMALATE SYNTHASE FAMILY PROTEIN"/>
    <property type="match status" value="1"/>
</dbReference>
<evidence type="ECO:0000313" key="5">
    <source>
        <dbReference type="Proteomes" id="UP000460298"/>
    </source>
</evidence>
<dbReference type="PROSITE" id="PS50991">
    <property type="entry name" value="PYR_CT"/>
    <property type="match status" value="1"/>
</dbReference>
<dbReference type="Gene3D" id="1.10.238.260">
    <property type="match status" value="1"/>
</dbReference>
<comment type="similarity">
    <text evidence="1">Belongs to the alpha-IPM synthase/homocitrate synthase family.</text>
</comment>
<accession>A0A833H559</accession>
<dbReference type="PANTHER" id="PTHR42880">
    <property type="entry name" value="HOMOCITRATE SYNTHASE"/>
    <property type="match status" value="1"/>
</dbReference>
<dbReference type="InterPro" id="IPR000891">
    <property type="entry name" value="PYR_CT"/>
</dbReference>
<evidence type="ECO:0000313" key="4">
    <source>
        <dbReference type="EMBL" id="KAB2934904.1"/>
    </source>
</evidence>
<keyword evidence="2" id="KW-0808">Transferase</keyword>
<dbReference type="Pfam" id="PF00682">
    <property type="entry name" value="HMGL-like"/>
    <property type="match status" value="1"/>
</dbReference>
<evidence type="ECO:0000256" key="1">
    <source>
        <dbReference type="ARBA" id="ARBA00006154"/>
    </source>
</evidence>
<dbReference type="InterPro" id="IPR002034">
    <property type="entry name" value="AIPM/Hcit_synth_CS"/>
</dbReference>
<dbReference type="PROSITE" id="PS00816">
    <property type="entry name" value="AIPM_HOMOCIT_SYNTH_2"/>
    <property type="match status" value="1"/>
</dbReference>
<organism evidence="4 5">
    <name type="scientific">Leptonema illini</name>
    <dbReference type="NCBI Taxonomy" id="183"/>
    <lineage>
        <taxon>Bacteria</taxon>
        <taxon>Pseudomonadati</taxon>
        <taxon>Spirochaetota</taxon>
        <taxon>Spirochaetia</taxon>
        <taxon>Leptospirales</taxon>
        <taxon>Leptospiraceae</taxon>
        <taxon>Leptonema</taxon>
    </lineage>
</organism>
<gene>
    <name evidence="4" type="ORF">F9K24_03750</name>
</gene>